<dbReference type="PANTHER" id="PTHR11702:SF31">
    <property type="entry name" value="MITOCHONDRIAL RIBOSOME-ASSOCIATED GTPASE 2"/>
    <property type="match status" value="1"/>
</dbReference>
<reference evidence="10" key="1">
    <citation type="submission" date="2016-11" db="UniProtKB">
        <authorList>
            <consortium name="WormBaseParasite"/>
        </authorList>
    </citation>
    <scope>IDENTIFICATION</scope>
</reference>
<dbReference type="GO" id="GO:0042254">
    <property type="term" value="P:ribosome biogenesis"/>
    <property type="evidence" value="ECO:0007669"/>
    <property type="project" value="UniProtKB-UniRule"/>
</dbReference>
<dbReference type="Gene3D" id="3.40.50.300">
    <property type="entry name" value="P-loop containing nucleotide triphosphate hydrolases"/>
    <property type="match status" value="1"/>
</dbReference>
<evidence type="ECO:0000256" key="2">
    <source>
        <dbReference type="ARBA" id="ARBA00022517"/>
    </source>
</evidence>
<dbReference type="InterPro" id="IPR006169">
    <property type="entry name" value="GTP1_OBG_dom"/>
</dbReference>
<accession>A0A1I7S702</accession>
<evidence type="ECO:0000313" key="10">
    <source>
        <dbReference type="WBParaSite" id="BXY_0879100.1"/>
    </source>
</evidence>
<dbReference type="GO" id="GO:0005739">
    <property type="term" value="C:mitochondrion"/>
    <property type="evidence" value="ECO:0007669"/>
    <property type="project" value="TreeGrafter"/>
</dbReference>
<dbReference type="PIRSF" id="PIRSF002401">
    <property type="entry name" value="GTP_bd_Obg/CgtA"/>
    <property type="match status" value="1"/>
</dbReference>
<keyword evidence="2" id="KW-0690">Ribosome biogenesis</keyword>
<dbReference type="InterPro" id="IPR014100">
    <property type="entry name" value="GTP-bd_Obg/CgtA"/>
</dbReference>
<dbReference type="PANTHER" id="PTHR11702">
    <property type="entry name" value="DEVELOPMENTALLY REGULATED GTP-BINDING PROTEIN-RELATED"/>
    <property type="match status" value="1"/>
</dbReference>
<dbReference type="NCBIfam" id="TIGR02729">
    <property type="entry name" value="Obg_CgtA"/>
    <property type="match status" value="1"/>
</dbReference>
<dbReference type="Proteomes" id="UP000095284">
    <property type="component" value="Unplaced"/>
</dbReference>
<gene>
    <name evidence="7" type="ORF">BXYJ_LOCUS149</name>
</gene>
<dbReference type="PROSITE" id="PS51883">
    <property type="entry name" value="OBG"/>
    <property type="match status" value="1"/>
</dbReference>
<dbReference type="Proteomes" id="UP000582659">
    <property type="component" value="Unassembled WGS sequence"/>
</dbReference>
<dbReference type="HAMAP" id="MF_01454">
    <property type="entry name" value="GTPase_Obg"/>
    <property type="match status" value="1"/>
</dbReference>
<dbReference type="Pfam" id="PF01018">
    <property type="entry name" value="GTP1_OBG"/>
    <property type="match status" value="1"/>
</dbReference>
<dbReference type="FunFam" id="2.70.210.12:FF:000001">
    <property type="entry name" value="GTPase Obg"/>
    <property type="match status" value="1"/>
</dbReference>
<dbReference type="WBParaSite" id="BXY_0879100.1">
    <property type="protein sequence ID" value="BXY_0879100.1"/>
    <property type="gene ID" value="BXY_0879100"/>
</dbReference>
<dbReference type="SUPFAM" id="SSF82051">
    <property type="entry name" value="Obg GTP-binding protein N-terminal domain"/>
    <property type="match status" value="1"/>
</dbReference>
<evidence type="ECO:0000256" key="3">
    <source>
        <dbReference type="ARBA" id="ARBA00022741"/>
    </source>
</evidence>
<dbReference type="SUPFAM" id="SSF52540">
    <property type="entry name" value="P-loop containing nucleoside triphosphate hydrolases"/>
    <property type="match status" value="1"/>
</dbReference>
<feature type="domain" description="Obg" evidence="6">
    <location>
        <begin position="56"/>
        <end position="211"/>
    </location>
</feature>
<dbReference type="eggNOG" id="KOG1489">
    <property type="taxonomic scope" value="Eukaryota"/>
</dbReference>
<protein>
    <submittedName>
        <fullName evidence="7">(pine wood nematode) hypothetical protein</fullName>
    </submittedName>
</protein>
<dbReference type="PROSITE" id="PS51710">
    <property type="entry name" value="G_OBG"/>
    <property type="match status" value="1"/>
</dbReference>
<dbReference type="GO" id="GO:0005525">
    <property type="term" value="F:GTP binding"/>
    <property type="evidence" value="ECO:0007669"/>
    <property type="project" value="UniProtKB-KW"/>
</dbReference>
<dbReference type="CDD" id="cd01898">
    <property type="entry name" value="Obg"/>
    <property type="match status" value="1"/>
</dbReference>
<evidence type="ECO:0000259" key="6">
    <source>
        <dbReference type="PROSITE" id="PS51883"/>
    </source>
</evidence>
<dbReference type="OrthoDB" id="347018at2759"/>
<dbReference type="InterPro" id="IPR027417">
    <property type="entry name" value="P-loop_NTPase"/>
</dbReference>
<dbReference type="InterPro" id="IPR036726">
    <property type="entry name" value="GTP1_OBG_dom_sf"/>
</dbReference>
<dbReference type="NCBIfam" id="TIGR00231">
    <property type="entry name" value="small_GTP"/>
    <property type="match status" value="1"/>
</dbReference>
<organism evidence="8 10">
    <name type="scientific">Bursaphelenchus xylophilus</name>
    <name type="common">Pinewood nematode worm</name>
    <name type="synonym">Aphelenchoides xylophilus</name>
    <dbReference type="NCBI Taxonomy" id="6326"/>
    <lineage>
        <taxon>Eukaryota</taxon>
        <taxon>Metazoa</taxon>
        <taxon>Ecdysozoa</taxon>
        <taxon>Nematoda</taxon>
        <taxon>Chromadorea</taxon>
        <taxon>Rhabditida</taxon>
        <taxon>Tylenchina</taxon>
        <taxon>Tylenchomorpha</taxon>
        <taxon>Aphelenchoidea</taxon>
        <taxon>Aphelenchoididae</taxon>
        <taxon>Bursaphelenchus</taxon>
    </lineage>
</organism>
<sequence length="397" mass="44776">MRCISEKFFVTSRNLQKISYFLQIRASSSLAESSSTDELPKTPLFPTKKRGTGEPFSFVDYRRVYCKAGNGGNGSVSFLREKFVEFGGPDGGNGGNGGHVLFKADVNTKDLSHIHRCKARVGEDGASKCCHGKSAEHLEVKVPLFTLIKDPTTNRLLHELSEPDQVFLAARGGAGGHGNHFYLSNQVRKPLKAELGGVGEEVEYALEMKVIATVGLIGFPNAGKSTLLRAMSRAKPKVASYPFTTLKPHIGIVHYEDYEQVPVADIPGLIEDAHKNVGLGFEFLKHVTRCHSLFYVLDYTLGQWKEQYDSLRKELRLYDPDLEEKKRVVIVNKVDLLKNEEELERIREDLAEDEIFFISAKHGHNLIPLMSHLRTVHDEYLRIREEQKKEQNDFEFV</sequence>
<dbReference type="PRINTS" id="PR00326">
    <property type="entry name" value="GTP1OBG"/>
</dbReference>
<keyword evidence="3" id="KW-0547">Nucleotide-binding</keyword>
<dbReference type="Gene3D" id="2.70.210.12">
    <property type="entry name" value="GTP1/OBG domain"/>
    <property type="match status" value="1"/>
</dbReference>
<dbReference type="NCBIfam" id="NF008956">
    <property type="entry name" value="PRK12299.1"/>
    <property type="match status" value="1"/>
</dbReference>
<reference evidence="7" key="2">
    <citation type="submission" date="2020-09" db="EMBL/GenBank/DDBJ databases">
        <authorList>
            <person name="Kikuchi T."/>
        </authorList>
    </citation>
    <scope>NUCLEOTIDE SEQUENCE</scope>
    <source>
        <strain evidence="7">Ka4C1</strain>
    </source>
</reference>
<name>A0A1I7S702_BURXY</name>
<evidence type="ECO:0000259" key="5">
    <source>
        <dbReference type="PROSITE" id="PS51710"/>
    </source>
</evidence>
<dbReference type="GO" id="GO:0003924">
    <property type="term" value="F:GTPase activity"/>
    <property type="evidence" value="ECO:0007669"/>
    <property type="project" value="InterPro"/>
</dbReference>
<keyword evidence="4" id="KW-0342">GTP-binding</keyword>
<keyword evidence="9" id="KW-1185">Reference proteome</keyword>
<proteinExistence type="inferred from homology"/>
<dbReference type="EMBL" id="CAJFDI010000001">
    <property type="protein sequence ID" value="CAD5207886.1"/>
    <property type="molecule type" value="Genomic_DNA"/>
</dbReference>
<comment type="similarity">
    <text evidence="1">Belongs to the TRAFAC class OBG-HflX-like GTPase superfamily. OBG GTPase family.</text>
</comment>
<evidence type="ECO:0000256" key="4">
    <source>
        <dbReference type="ARBA" id="ARBA00023134"/>
    </source>
</evidence>
<dbReference type="InterPro" id="IPR005225">
    <property type="entry name" value="Small_GTP-bd"/>
</dbReference>
<dbReference type="GO" id="GO:0000287">
    <property type="term" value="F:magnesium ion binding"/>
    <property type="evidence" value="ECO:0007669"/>
    <property type="project" value="InterPro"/>
</dbReference>
<dbReference type="EMBL" id="CAJFCV020000001">
    <property type="protein sequence ID" value="CAG9079499.1"/>
    <property type="molecule type" value="Genomic_DNA"/>
</dbReference>
<dbReference type="SMR" id="A0A1I7S702"/>
<evidence type="ECO:0000313" key="7">
    <source>
        <dbReference type="EMBL" id="CAD5207886.1"/>
    </source>
</evidence>
<dbReference type="AlphaFoldDB" id="A0A1I7S702"/>
<evidence type="ECO:0000256" key="1">
    <source>
        <dbReference type="ARBA" id="ARBA00007699"/>
    </source>
</evidence>
<dbReference type="InterPro" id="IPR031167">
    <property type="entry name" value="G_OBG"/>
</dbReference>
<evidence type="ECO:0000313" key="9">
    <source>
        <dbReference type="Proteomes" id="UP000659654"/>
    </source>
</evidence>
<dbReference type="InterPro" id="IPR045086">
    <property type="entry name" value="OBG_GTPase"/>
</dbReference>
<dbReference type="Pfam" id="PF01926">
    <property type="entry name" value="MMR_HSR1"/>
    <property type="match status" value="1"/>
</dbReference>
<dbReference type="Proteomes" id="UP000659654">
    <property type="component" value="Unassembled WGS sequence"/>
</dbReference>
<feature type="domain" description="OBG-type G" evidence="5">
    <location>
        <begin position="212"/>
        <end position="378"/>
    </location>
</feature>
<evidence type="ECO:0000313" key="8">
    <source>
        <dbReference type="Proteomes" id="UP000095284"/>
    </source>
</evidence>
<dbReference type="InterPro" id="IPR006073">
    <property type="entry name" value="GTP-bd"/>
</dbReference>